<reference evidence="1" key="1">
    <citation type="submission" date="2018-11" db="EMBL/GenBank/DDBJ databases">
        <authorList>
            <consortium name="Pathogen Informatics"/>
        </authorList>
    </citation>
    <scope>NUCLEOTIDE SEQUENCE</scope>
</reference>
<evidence type="ECO:0000313" key="1">
    <source>
        <dbReference type="EMBL" id="VEL30555.1"/>
    </source>
</evidence>
<protein>
    <submittedName>
        <fullName evidence="1">Uncharacterized protein</fullName>
    </submittedName>
</protein>
<comment type="caution">
    <text evidence="1">The sequence shown here is derived from an EMBL/GenBank/DDBJ whole genome shotgun (WGS) entry which is preliminary data.</text>
</comment>
<dbReference type="AlphaFoldDB" id="A0A3S5BMK2"/>
<keyword evidence="2" id="KW-1185">Reference proteome</keyword>
<organism evidence="1 2">
    <name type="scientific">Protopolystoma xenopodis</name>
    <dbReference type="NCBI Taxonomy" id="117903"/>
    <lineage>
        <taxon>Eukaryota</taxon>
        <taxon>Metazoa</taxon>
        <taxon>Spiralia</taxon>
        <taxon>Lophotrochozoa</taxon>
        <taxon>Platyhelminthes</taxon>
        <taxon>Monogenea</taxon>
        <taxon>Polyopisthocotylea</taxon>
        <taxon>Polystomatidea</taxon>
        <taxon>Polystomatidae</taxon>
        <taxon>Protopolystoma</taxon>
    </lineage>
</organism>
<name>A0A3S5BMK2_9PLAT</name>
<dbReference type="EMBL" id="CAAALY010113204">
    <property type="protein sequence ID" value="VEL30555.1"/>
    <property type="molecule type" value="Genomic_DNA"/>
</dbReference>
<gene>
    <name evidence="1" type="ORF">PXEA_LOCUS23995</name>
</gene>
<evidence type="ECO:0000313" key="2">
    <source>
        <dbReference type="Proteomes" id="UP000784294"/>
    </source>
</evidence>
<proteinExistence type="predicted"/>
<dbReference type="Proteomes" id="UP000784294">
    <property type="component" value="Unassembled WGS sequence"/>
</dbReference>
<accession>A0A3S5BMK2</accession>
<sequence length="95" mass="10861">MRDTAFKARGSSSLPSRLKFRRPTQPLAFFRYMPKGHPALEFAKVKLRRCPCKDVAKLSVIPTFNVCCRRWVWLIAADANWAGPKMPPSLHGKTF</sequence>